<dbReference type="GO" id="GO:0030288">
    <property type="term" value="C:outer membrane-bounded periplasmic space"/>
    <property type="evidence" value="ECO:0007669"/>
    <property type="project" value="TreeGrafter"/>
</dbReference>
<protein>
    <submittedName>
        <fullName evidence="6">LPS export ABC transporter periplasmic protein LptC</fullName>
    </submittedName>
</protein>
<evidence type="ECO:0000256" key="5">
    <source>
        <dbReference type="ARBA" id="ARBA00023136"/>
    </source>
</evidence>
<keyword evidence="7" id="KW-1185">Reference proteome</keyword>
<dbReference type="InterPro" id="IPR052363">
    <property type="entry name" value="LPS_export_LptC"/>
</dbReference>
<dbReference type="Pfam" id="PF06835">
    <property type="entry name" value="LptC"/>
    <property type="match status" value="1"/>
</dbReference>
<sequence>MNTAKQSIWLFLTLAILAASGWYYVNLETASRLDSETLSSTIDTTISQLTVRQFNSDGLLTNLLTTPLMQHIPKEDIHLLKSPHIIIVQKDQPSWEIRSMKAKSFNGGERINFIKHVVVHQNPGNKTQESTLRTEEVAYFPKLKKATTDLFVTFEQPGNIVESTGMNAYLDEKRVELLHQARGTYAPNKG</sequence>
<keyword evidence="4" id="KW-1133">Transmembrane helix</keyword>
<dbReference type="AlphaFoldDB" id="A0A6F8T4V9"/>
<dbReference type="GO" id="GO:0005886">
    <property type="term" value="C:plasma membrane"/>
    <property type="evidence" value="ECO:0007669"/>
    <property type="project" value="InterPro"/>
</dbReference>
<dbReference type="InterPro" id="IPR026265">
    <property type="entry name" value="LptC"/>
</dbReference>
<keyword evidence="1" id="KW-1003">Cell membrane</keyword>
<evidence type="ECO:0000256" key="4">
    <source>
        <dbReference type="ARBA" id="ARBA00022989"/>
    </source>
</evidence>
<gene>
    <name evidence="6" type="ORF">TUM19329_14230</name>
</gene>
<keyword evidence="2" id="KW-0997">Cell inner membrane</keyword>
<proteinExistence type="predicted"/>
<keyword evidence="5" id="KW-0472">Membrane</keyword>
<keyword evidence="3" id="KW-0812">Transmembrane</keyword>
<dbReference type="NCBIfam" id="TIGR04409">
    <property type="entry name" value="LptC_YrbK"/>
    <property type="match status" value="1"/>
</dbReference>
<dbReference type="PANTHER" id="PTHR37481:SF1">
    <property type="entry name" value="LIPOPOLYSACCHARIDE EXPORT SYSTEM PROTEIN LPTC"/>
    <property type="match status" value="1"/>
</dbReference>
<accession>A0A6F8T4V9</accession>
<organism evidence="6 7">
    <name type="scientific">Legionella antarctica</name>
    <dbReference type="NCBI Taxonomy" id="2708020"/>
    <lineage>
        <taxon>Bacteria</taxon>
        <taxon>Pseudomonadati</taxon>
        <taxon>Pseudomonadota</taxon>
        <taxon>Gammaproteobacteria</taxon>
        <taxon>Legionellales</taxon>
        <taxon>Legionellaceae</taxon>
        <taxon>Legionella</taxon>
    </lineage>
</organism>
<dbReference type="Gene3D" id="2.60.450.10">
    <property type="entry name" value="Lipopolysaccharide (LPS) transport protein A like domain"/>
    <property type="match status" value="1"/>
</dbReference>
<dbReference type="RefSeq" id="WP_173236763.1">
    <property type="nucleotide sequence ID" value="NZ_AP022839.1"/>
</dbReference>
<name>A0A6F8T4V9_9GAMM</name>
<dbReference type="InterPro" id="IPR010664">
    <property type="entry name" value="LipoPS_assembly_LptC-rel"/>
</dbReference>
<evidence type="ECO:0000256" key="2">
    <source>
        <dbReference type="ARBA" id="ARBA00022519"/>
    </source>
</evidence>
<dbReference type="PANTHER" id="PTHR37481">
    <property type="entry name" value="LIPOPOLYSACCHARIDE EXPORT SYSTEM PROTEIN LPTC"/>
    <property type="match status" value="1"/>
</dbReference>
<dbReference type="EMBL" id="AP022839">
    <property type="protein sequence ID" value="BCA95062.1"/>
    <property type="molecule type" value="Genomic_DNA"/>
</dbReference>
<evidence type="ECO:0000256" key="3">
    <source>
        <dbReference type="ARBA" id="ARBA00022692"/>
    </source>
</evidence>
<reference evidence="6" key="1">
    <citation type="journal article" date="2020" name="Microbiol. Resour. Announc.">
        <title>Complete Genome Sequence of Novel Psychrotolerant Legionella Strain TUM19329, Isolated from Antarctic Lake Sediment.</title>
        <authorList>
            <person name="Shimada S."/>
            <person name="Nakai R."/>
            <person name="Aoki K."/>
            <person name="Shimoeda N."/>
            <person name="Ohno G."/>
            <person name="Miyazaki Y."/>
            <person name="Kudoh S."/>
            <person name="Imura S."/>
            <person name="Watanabe K."/>
            <person name="Ishii Y."/>
            <person name="Tateda K."/>
        </authorList>
    </citation>
    <scope>NUCLEOTIDE SEQUENCE [LARGE SCALE GENOMIC DNA]</scope>
    <source>
        <strain evidence="6">TUM19329</strain>
    </source>
</reference>
<evidence type="ECO:0000256" key="1">
    <source>
        <dbReference type="ARBA" id="ARBA00022475"/>
    </source>
</evidence>
<evidence type="ECO:0000313" key="6">
    <source>
        <dbReference type="EMBL" id="BCA95062.1"/>
    </source>
</evidence>
<dbReference type="GO" id="GO:0015221">
    <property type="term" value="F:lipopolysaccharide transmembrane transporter activity"/>
    <property type="evidence" value="ECO:0007669"/>
    <property type="project" value="InterPro"/>
</dbReference>
<dbReference type="KEGG" id="lant:TUM19329_14230"/>
<evidence type="ECO:0000313" key="7">
    <source>
        <dbReference type="Proteomes" id="UP000502894"/>
    </source>
</evidence>
<dbReference type="Proteomes" id="UP000502894">
    <property type="component" value="Chromosome"/>
</dbReference>
<dbReference type="GO" id="GO:0017089">
    <property type="term" value="F:glycolipid transfer activity"/>
    <property type="evidence" value="ECO:0007669"/>
    <property type="project" value="TreeGrafter"/>
</dbReference>